<keyword evidence="1" id="KW-0238">DNA-binding</keyword>
<dbReference type="EMBL" id="QCZG01000051">
    <property type="protein sequence ID" value="PWA07524.1"/>
    <property type="molecule type" value="Genomic_DNA"/>
</dbReference>
<evidence type="ECO:0000259" key="2">
    <source>
        <dbReference type="PROSITE" id="PS50937"/>
    </source>
</evidence>
<organism evidence="3 4">
    <name type="scientific">Pueribacillus theae</name>
    <dbReference type="NCBI Taxonomy" id="2171751"/>
    <lineage>
        <taxon>Bacteria</taxon>
        <taxon>Bacillati</taxon>
        <taxon>Bacillota</taxon>
        <taxon>Bacilli</taxon>
        <taxon>Bacillales</taxon>
        <taxon>Bacillaceae</taxon>
        <taxon>Pueribacillus</taxon>
    </lineage>
</organism>
<feature type="domain" description="HTH merR-type" evidence="2">
    <location>
        <begin position="1"/>
        <end position="70"/>
    </location>
</feature>
<comment type="caution">
    <text evidence="3">The sequence shown here is derived from an EMBL/GenBank/DDBJ whole genome shotgun (WGS) entry which is preliminary data.</text>
</comment>
<dbReference type="InterPro" id="IPR047057">
    <property type="entry name" value="MerR_fam"/>
</dbReference>
<dbReference type="SMART" id="SM00422">
    <property type="entry name" value="HTH_MERR"/>
    <property type="match status" value="1"/>
</dbReference>
<evidence type="ECO:0000313" key="4">
    <source>
        <dbReference type="Proteomes" id="UP000245998"/>
    </source>
</evidence>
<dbReference type="Proteomes" id="UP000245998">
    <property type="component" value="Unassembled WGS sequence"/>
</dbReference>
<dbReference type="AlphaFoldDB" id="A0A2U1JRD6"/>
<dbReference type="CDD" id="cd01106">
    <property type="entry name" value="HTH_TipAL-Mta"/>
    <property type="match status" value="1"/>
</dbReference>
<dbReference type="PANTHER" id="PTHR30204">
    <property type="entry name" value="REDOX-CYCLING DRUG-SENSING TRANSCRIPTIONAL ACTIVATOR SOXR"/>
    <property type="match status" value="1"/>
</dbReference>
<dbReference type="PRINTS" id="PR00040">
    <property type="entry name" value="HTHMERR"/>
</dbReference>
<dbReference type="PANTHER" id="PTHR30204:SF96">
    <property type="entry name" value="CHROMOSOME-ANCHORING PROTEIN RACA"/>
    <property type="match status" value="1"/>
</dbReference>
<dbReference type="InterPro" id="IPR000551">
    <property type="entry name" value="MerR-type_HTH_dom"/>
</dbReference>
<dbReference type="Gene3D" id="1.10.1660.10">
    <property type="match status" value="1"/>
</dbReference>
<dbReference type="SUPFAM" id="SSF46955">
    <property type="entry name" value="Putative DNA-binding domain"/>
    <property type="match status" value="1"/>
</dbReference>
<protein>
    <submittedName>
        <fullName evidence="3">MerR family transcriptional regulator</fullName>
    </submittedName>
</protein>
<dbReference type="PROSITE" id="PS50937">
    <property type="entry name" value="HTH_MERR_2"/>
    <property type="match status" value="1"/>
</dbReference>
<dbReference type="GO" id="GO:0003700">
    <property type="term" value="F:DNA-binding transcription factor activity"/>
    <property type="evidence" value="ECO:0007669"/>
    <property type="project" value="InterPro"/>
</dbReference>
<reference evidence="3 4" key="1">
    <citation type="submission" date="2018-04" db="EMBL/GenBank/DDBJ databases">
        <title>Camelliibacillus theae gen. nov., sp. nov., isolated from Pu'er tea.</title>
        <authorList>
            <person name="Niu L."/>
        </authorList>
    </citation>
    <scope>NUCLEOTIDE SEQUENCE [LARGE SCALE GENOMIC DNA]</scope>
    <source>
        <strain evidence="3 4">T8</strain>
    </source>
</reference>
<dbReference type="InterPro" id="IPR009061">
    <property type="entry name" value="DNA-bd_dom_put_sf"/>
</dbReference>
<dbReference type="GO" id="GO:0003677">
    <property type="term" value="F:DNA binding"/>
    <property type="evidence" value="ECO:0007669"/>
    <property type="project" value="UniProtKB-KW"/>
</dbReference>
<dbReference type="OrthoDB" id="1894615at2"/>
<accession>A0A2U1JRD6</accession>
<evidence type="ECO:0000313" key="3">
    <source>
        <dbReference type="EMBL" id="PWA07524.1"/>
    </source>
</evidence>
<name>A0A2U1JRD6_9BACI</name>
<proteinExistence type="predicted"/>
<evidence type="ECO:0000256" key="1">
    <source>
        <dbReference type="ARBA" id="ARBA00023125"/>
    </source>
</evidence>
<gene>
    <name evidence="3" type="ORF">DCC39_16625</name>
</gene>
<keyword evidence="4" id="KW-1185">Reference proteome</keyword>
<sequence>MISIKEVTKETGITVRTLRHYDHIGLLPPAAKTEGGHRLYGEVELQKLQEIQFLKTLGFSLKEIKDMLSNNDWDWAECLRNQLTFISQEKEKLAQIESTLRGLLNGLTMDGQIDLIKIQKLIQLYQKNKDKREIYRNQMFQEKETALLDLLPNVNSGDPDSLEWVSLLGQLKQHKDEGAGSIRIQRIIRRMYEKQEETFGNNNDAFLDKFWEIRKSPKKSQDAGFYPIEPEILKFLEEASEIYVSNRRDVHHQ</sequence>
<dbReference type="Pfam" id="PF13411">
    <property type="entry name" value="MerR_1"/>
    <property type="match status" value="1"/>
</dbReference>